<feature type="domain" description="YCII-related" evidence="2">
    <location>
        <begin position="1"/>
        <end position="108"/>
    </location>
</feature>
<keyword evidence="4" id="KW-1185">Reference proteome</keyword>
<proteinExistence type="inferred from homology"/>
<dbReference type="EMBL" id="JAAKZZ010000092">
    <property type="protein sequence ID" value="NGO69025.1"/>
    <property type="molecule type" value="Genomic_DNA"/>
</dbReference>
<comment type="caution">
    <text evidence="3">The sequence shown here is derived from an EMBL/GenBank/DDBJ whole genome shotgun (WGS) entry which is preliminary data.</text>
</comment>
<dbReference type="PANTHER" id="PTHR35174">
    <property type="entry name" value="BLL7171 PROTEIN-RELATED"/>
    <property type="match status" value="1"/>
</dbReference>
<evidence type="ECO:0000256" key="1">
    <source>
        <dbReference type="ARBA" id="ARBA00007689"/>
    </source>
</evidence>
<dbReference type="Proteomes" id="UP000477722">
    <property type="component" value="Unassembled WGS sequence"/>
</dbReference>
<dbReference type="AlphaFoldDB" id="A0A6G4WUY0"/>
<organism evidence="3 4">
    <name type="scientific">Streptomyces boncukensis</name>
    <dbReference type="NCBI Taxonomy" id="2711219"/>
    <lineage>
        <taxon>Bacteria</taxon>
        <taxon>Bacillati</taxon>
        <taxon>Actinomycetota</taxon>
        <taxon>Actinomycetes</taxon>
        <taxon>Kitasatosporales</taxon>
        <taxon>Streptomycetaceae</taxon>
        <taxon>Streptomyces</taxon>
    </lineage>
</organism>
<name>A0A6G4WUY0_9ACTN</name>
<dbReference type="InterPro" id="IPR011008">
    <property type="entry name" value="Dimeric_a/b-barrel"/>
</dbReference>
<dbReference type="SUPFAM" id="SSF54909">
    <property type="entry name" value="Dimeric alpha+beta barrel"/>
    <property type="match status" value="1"/>
</dbReference>
<accession>A0A6G4WUY0</accession>
<evidence type="ECO:0000313" key="3">
    <source>
        <dbReference type="EMBL" id="NGO69025.1"/>
    </source>
</evidence>
<evidence type="ECO:0000313" key="4">
    <source>
        <dbReference type="Proteomes" id="UP000477722"/>
    </source>
</evidence>
<sequence length="135" mass="14333">MKYMLMVLGNQAEYDAMEGKSDGSVVWTESTLKAMFDYMGAINDDLAESGELIDAQGLTAPAEAKAVTVRDGRTVVSDGPFVEAKEVLAGYWLVDVANEQRALDIAARVYECPVADGSVVLPVIVQPVDSGSGEA</sequence>
<gene>
    <name evidence="3" type="ORF">G5C65_11795</name>
</gene>
<comment type="similarity">
    <text evidence="1">Belongs to the YciI family.</text>
</comment>
<evidence type="ECO:0000259" key="2">
    <source>
        <dbReference type="Pfam" id="PF03795"/>
    </source>
</evidence>
<dbReference type="Gene3D" id="3.30.70.1060">
    <property type="entry name" value="Dimeric alpha+beta barrel"/>
    <property type="match status" value="1"/>
</dbReference>
<dbReference type="Pfam" id="PF03795">
    <property type="entry name" value="YCII"/>
    <property type="match status" value="1"/>
</dbReference>
<dbReference type="PANTHER" id="PTHR35174:SF3">
    <property type="entry name" value="BLL7171 PROTEIN"/>
    <property type="match status" value="1"/>
</dbReference>
<dbReference type="RefSeq" id="WP_165298721.1">
    <property type="nucleotide sequence ID" value="NZ_JAAKZZ010000092.1"/>
</dbReference>
<reference evidence="3 4" key="1">
    <citation type="submission" date="2020-02" db="EMBL/GenBank/DDBJ databases">
        <title>Whole-genome analyses of novel actinobacteria.</title>
        <authorList>
            <person name="Sahin N."/>
            <person name="Tatar D."/>
        </authorList>
    </citation>
    <scope>NUCLEOTIDE SEQUENCE [LARGE SCALE GENOMIC DNA]</scope>
    <source>
        <strain evidence="3 4">SB3404</strain>
    </source>
</reference>
<protein>
    <recommendedName>
        <fullName evidence="2">YCII-related domain-containing protein</fullName>
    </recommendedName>
</protein>
<dbReference type="InterPro" id="IPR005545">
    <property type="entry name" value="YCII"/>
</dbReference>